<dbReference type="InterPro" id="IPR009288">
    <property type="entry name" value="AIG2-like_dom"/>
</dbReference>
<dbReference type="CDD" id="cd06661">
    <property type="entry name" value="GGCT_like"/>
    <property type="match status" value="1"/>
</dbReference>
<evidence type="ECO:0000256" key="3">
    <source>
        <dbReference type="RuleBase" id="RU367036"/>
    </source>
</evidence>
<evidence type="ECO:0000313" key="6">
    <source>
        <dbReference type="Proteomes" id="UP000816034"/>
    </source>
</evidence>
<protein>
    <recommendedName>
        <fullName evidence="3">Gamma-glutamylcyclotransferase family protein</fullName>
    </recommendedName>
</protein>
<accession>A0AA88KFL6</accession>
<organism evidence="5 6">
    <name type="scientific">Naegleria lovaniensis</name>
    <name type="common">Amoeba</name>
    <dbReference type="NCBI Taxonomy" id="51637"/>
    <lineage>
        <taxon>Eukaryota</taxon>
        <taxon>Discoba</taxon>
        <taxon>Heterolobosea</taxon>
        <taxon>Tetramitia</taxon>
        <taxon>Eutetramitia</taxon>
        <taxon>Vahlkampfiidae</taxon>
        <taxon>Naegleria</taxon>
    </lineage>
</organism>
<dbReference type="EMBL" id="PYSW02000047">
    <property type="protein sequence ID" value="KAG2374181.1"/>
    <property type="molecule type" value="Genomic_DNA"/>
</dbReference>
<comment type="caution">
    <text evidence="5">The sequence shown here is derived from an EMBL/GenBank/DDBJ whole genome shotgun (WGS) entry which is preliminary data.</text>
</comment>
<evidence type="ECO:0000256" key="1">
    <source>
        <dbReference type="ARBA" id="ARBA00008861"/>
    </source>
</evidence>
<name>A0AA88KFL6_NAELO</name>
<sequence length="161" mass="18662">MASQQNTTSPTRVFVYGTLKKGFANHQHKMQPERYQNCTLISAHAKTLHSFPLIIAGERHVPYLMDYEGKGHQIQGEVYEVRDEGHLLELDQFEGCDVGHYRRVLIDILIDPTKSTTTEKCYVYMRNKQEGDDELLKQKEMIPCFTEEHNMNYSRASEHVG</sequence>
<dbReference type="InterPro" id="IPR013024">
    <property type="entry name" value="GGCT-like"/>
</dbReference>
<proteinExistence type="inferred from homology"/>
<dbReference type="InterPro" id="IPR036568">
    <property type="entry name" value="GGCT-like_sf"/>
</dbReference>
<keyword evidence="6" id="KW-1185">Reference proteome</keyword>
<dbReference type="GO" id="GO:0061929">
    <property type="term" value="F:gamma-glutamylaminecyclotransferase activity"/>
    <property type="evidence" value="ECO:0007669"/>
    <property type="project" value="InterPro"/>
</dbReference>
<feature type="active site" description="Proton acceptor" evidence="2">
    <location>
        <position position="94"/>
    </location>
</feature>
<dbReference type="Pfam" id="PF06094">
    <property type="entry name" value="GGACT"/>
    <property type="match status" value="1"/>
</dbReference>
<dbReference type="PANTHER" id="PTHR12510:SF4">
    <property type="entry name" value="GAMMA-GLUTAMYLAMINECYCLOTRANSFERASE"/>
    <property type="match status" value="1"/>
</dbReference>
<dbReference type="AlphaFoldDB" id="A0AA88KFL6"/>
<dbReference type="GeneID" id="68103472"/>
<dbReference type="SUPFAM" id="SSF110857">
    <property type="entry name" value="Gamma-glutamyl cyclotransferase-like"/>
    <property type="match status" value="1"/>
</dbReference>
<dbReference type="RefSeq" id="XP_044543355.1">
    <property type="nucleotide sequence ID" value="XM_044686627.1"/>
</dbReference>
<dbReference type="GO" id="GO:0005829">
    <property type="term" value="C:cytosol"/>
    <property type="evidence" value="ECO:0007669"/>
    <property type="project" value="TreeGrafter"/>
</dbReference>
<dbReference type="Gene3D" id="3.10.490.10">
    <property type="entry name" value="Gamma-glutamyl cyclotransferase-like"/>
    <property type="match status" value="1"/>
</dbReference>
<evidence type="ECO:0000313" key="5">
    <source>
        <dbReference type="EMBL" id="KAG2374181.1"/>
    </source>
</evidence>
<feature type="domain" description="Gamma-glutamylcyclotransferase AIG2-like" evidence="4">
    <location>
        <begin position="13"/>
        <end position="133"/>
    </location>
</feature>
<evidence type="ECO:0000259" key="4">
    <source>
        <dbReference type="Pfam" id="PF06094"/>
    </source>
</evidence>
<evidence type="ECO:0000256" key="2">
    <source>
        <dbReference type="PIRSR" id="PIRSR639126-1"/>
    </source>
</evidence>
<gene>
    <name evidence="5" type="ORF">C9374_011018</name>
</gene>
<dbReference type="InterPro" id="IPR039126">
    <property type="entry name" value="GGACT"/>
</dbReference>
<dbReference type="PANTHER" id="PTHR12510">
    <property type="entry name" value="TROPONIN C-AKIN-1 PROTEIN"/>
    <property type="match status" value="1"/>
</dbReference>
<reference evidence="5 6" key="1">
    <citation type="journal article" date="2018" name="BMC Genomics">
        <title>The genome of Naegleria lovaniensis, the basis for a comparative approach to unravel pathogenicity factors of the human pathogenic amoeba N. fowleri.</title>
        <authorList>
            <person name="Liechti N."/>
            <person name="Schurch N."/>
            <person name="Bruggmann R."/>
            <person name="Wittwer M."/>
        </authorList>
    </citation>
    <scope>NUCLEOTIDE SEQUENCE [LARGE SCALE GENOMIC DNA]</scope>
    <source>
        <strain evidence="5 6">ATCC 30569</strain>
    </source>
</reference>
<dbReference type="Proteomes" id="UP000816034">
    <property type="component" value="Unassembled WGS sequence"/>
</dbReference>
<comment type="similarity">
    <text evidence="1 3">Belongs to the gamma-glutamylcyclotransferase family.</text>
</comment>